<sequence>MNGQFLLWVALLTLFLLFLDLKNIPEVNKRTKGMYFGLLILTGAVYFCIVAGVKLPMPTVFFIKNVSPWVFSLVHT</sequence>
<keyword evidence="1" id="KW-0472">Membrane</keyword>
<organism evidence="2 3">
    <name type="scientific">Paenibacillus solanacearum</name>
    <dbReference type="NCBI Taxonomy" id="2048548"/>
    <lineage>
        <taxon>Bacteria</taxon>
        <taxon>Bacillati</taxon>
        <taxon>Bacillota</taxon>
        <taxon>Bacilli</taxon>
        <taxon>Bacillales</taxon>
        <taxon>Paenibacillaceae</taxon>
        <taxon>Paenibacillus</taxon>
    </lineage>
</organism>
<evidence type="ECO:0000313" key="3">
    <source>
        <dbReference type="Proteomes" id="UP000693672"/>
    </source>
</evidence>
<evidence type="ECO:0000256" key="1">
    <source>
        <dbReference type="SAM" id="Phobius"/>
    </source>
</evidence>
<dbReference type="RefSeq" id="WP_218095888.1">
    <property type="nucleotide sequence ID" value="NZ_CAJVAS010000057.1"/>
</dbReference>
<evidence type="ECO:0000313" key="2">
    <source>
        <dbReference type="EMBL" id="CAG7651040.1"/>
    </source>
</evidence>
<keyword evidence="1" id="KW-1133">Transmembrane helix</keyword>
<accession>A0A916K923</accession>
<feature type="transmembrane region" description="Helical" evidence="1">
    <location>
        <begin position="6"/>
        <end position="21"/>
    </location>
</feature>
<protein>
    <submittedName>
        <fullName evidence="2">Uncharacterized protein</fullName>
    </submittedName>
</protein>
<feature type="transmembrane region" description="Helical" evidence="1">
    <location>
        <begin position="33"/>
        <end position="53"/>
    </location>
</feature>
<gene>
    <name evidence="2" type="ORF">PAESOLCIP111_06232</name>
</gene>
<comment type="caution">
    <text evidence="2">The sequence shown here is derived from an EMBL/GenBank/DDBJ whole genome shotgun (WGS) entry which is preliminary data.</text>
</comment>
<name>A0A916K923_9BACL</name>
<dbReference type="Proteomes" id="UP000693672">
    <property type="component" value="Unassembled WGS sequence"/>
</dbReference>
<proteinExistence type="predicted"/>
<dbReference type="AlphaFoldDB" id="A0A916K923"/>
<reference evidence="2" key="1">
    <citation type="submission" date="2021-06" db="EMBL/GenBank/DDBJ databases">
        <authorList>
            <person name="Criscuolo A."/>
        </authorList>
    </citation>
    <scope>NUCLEOTIDE SEQUENCE</scope>
    <source>
        <strain evidence="2">CIP111600</strain>
    </source>
</reference>
<dbReference type="EMBL" id="CAJVAS010000057">
    <property type="protein sequence ID" value="CAG7651040.1"/>
    <property type="molecule type" value="Genomic_DNA"/>
</dbReference>
<keyword evidence="1" id="KW-0812">Transmembrane</keyword>
<keyword evidence="3" id="KW-1185">Reference proteome</keyword>